<comment type="caution">
    <text evidence="6">The sequence shown here is derived from an EMBL/GenBank/DDBJ whole genome shotgun (WGS) entry which is preliminary data.</text>
</comment>
<gene>
    <name evidence="6" type="ORF">GCM10007964_39930</name>
</gene>
<dbReference type="GO" id="GO:0005975">
    <property type="term" value="P:carbohydrate metabolic process"/>
    <property type="evidence" value="ECO:0007669"/>
    <property type="project" value="InterPro"/>
</dbReference>
<dbReference type="CDD" id="cd08983">
    <property type="entry name" value="GH43_Bt3655-like"/>
    <property type="match status" value="1"/>
</dbReference>
<reference evidence="6" key="1">
    <citation type="journal article" date="2014" name="Int. J. Syst. Evol. Microbiol.">
        <title>Complete genome sequence of Corynebacterium casei LMG S-19264T (=DSM 44701T), isolated from a smear-ripened cheese.</title>
        <authorList>
            <consortium name="US DOE Joint Genome Institute (JGI-PGF)"/>
            <person name="Walter F."/>
            <person name="Albersmeier A."/>
            <person name="Kalinowski J."/>
            <person name="Ruckert C."/>
        </authorList>
    </citation>
    <scope>NUCLEOTIDE SEQUENCE</scope>
    <source>
        <strain evidence="6">JCM 13064</strain>
    </source>
</reference>
<evidence type="ECO:0000259" key="5">
    <source>
        <dbReference type="SMART" id="SM00458"/>
    </source>
</evidence>
<dbReference type="Pfam" id="PF04616">
    <property type="entry name" value="Glyco_hydro_43"/>
    <property type="match status" value="1"/>
</dbReference>
<evidence type="ECO:0000313" key="7">
    <source>
        <dbReference type="Proteomes" id="UP000645217"/>
    </source>
</evidence>
<sequence>MSHRRARFPAPGRRYAAAGAFHPSGERAAGRWSRLAAVIATLIAGMVLAVPQPAHAATRYVLTAFTNGSESNMYVYSSPDAKNFSLLRANAYTPPSGLVRDPSVMRHTDGRYYIAYTTNWTGAEFGIASSTDLLNWTFVRNVPIPIAGITNTWAPEWFVDPADGSVNIIVSLTTTTYTNFRPYRLTAQNAALSAWSAPAALNGIQPNYIDTFVVRSGTTYHAFTKNETTKYTEHATAPSLGGPYTFVGTGNWSGWGSGLEGPAITQLPDGTFRLYADGYTSGRYFSADSRDLNTWSAKADLPGGLSGVVRHGTVLRETVPDASAFTSTAVAQHSGRCLDVPDGTTTAGARLRQWGCNGAAAQSFQFRPVGGAADQYTLVNTGNGLCVDVNSASTADGAAVIQWICGSAANQRFTLRPSQTAGVYSLVAVHSGKCIDVNSASTAEGAELIQWPCTGAANQLWRLAGRP</sequence>
<dbReference type="InterPro" id="IPR000772">
    <property type="entry name" value="Ricin_B_lectin"/>
</dbReference>
<dbReference type="CDD" id="cd00161">
    <property type="entry name" value="beta-trefoil_Ricin-like"/>
    <property type="match status" value="1"/>
</dbReference>
<dbReference type="GO" id="GO:0004553">
    <property type="term" value="F:hydrolase activity, hydrolyzing O-glycosyl compounds"/>
    <property type="evidence" value="ECO:0007669"/>
    <property type="project" value="InterPro"/>
</dbReference>
<evidence type="ECO:0000256" key="3">
    <source>
        <dbReference type="ARBA" id="ARBA00023295"/>
    </source>
</evidence>
<protein>
    <recommendedName>
        <fullName evidence="5">Ricin B lectin domain-containing protein</fullName>
    </recommendedName>
</protein>
<dbReference type="Gene3D" id="2.80.10.50">
    <property type="match status" value="3"/>
</dbReference>
<keyword evidence="3 4" id="KW-0326">Glycosidase</keyword>
<dbReference type="InterPro" id="IPR023296">
    <property type="entry name" value="Glyco_hydro_beta-prop_sf"/>
</dbReference>
<dbReference type="SUPFAM" id="SSF50370">
    <property type="entry name" value="Ricin B-like lectins"/>
    <property type="match status" value="1"/>
</dbReference>
<name>A0A917R7A5_9ACTN</name>
<dbReference type="RefSeq" id="WP_189164539.1">
    <property type="nucleotide sequence ID" value="NZ_BMNT01000021.1"/>
</dbReference>
<dbReference type="SMART" id="SM00458">
    <property type="entry name" value="RICIN"/>
    <property type="match status" value="1"/>
</dbReference>
<dbReference type="InterPro" id="IPR006710">
    <property type="entry name" value="Glyco_hydro_43"/>
</dbReference>
<dbReference type="Proteomes" id="UP000645217">
    <property type="component" value="Unassembled WGS sequence"/>
</dbReference>
<dbReference type="Gene3D" id="2.115.10.20">
    <property type="entry name" value="Glycosyl hydrolase domain, family 43"/>
    <property type="match status" value="1"/>
</dbReference>
<keyword evidence="7" id="KW-1185">Reference proteome</keyword>
<evidence type="ECO:0000256" key="1">
    <source>
        <dbReference type="ARBA" id="ARBA00009865"/>
    </source>
</evidence>
<reference evidence="6" key="2">
    <citation type="submission" date="2020-09" db="EMBL/GenBank/DDBJ databases">
        <authorList>
            <person name="Sun Q."/>
            <person name="Ohkuma M."/>
        </authorList>
    </citation>
    <scope>NUCLEOTIDE SEQUENCE</scope>
    <source>
        <strain evidence="6">JCM 13064</strain>
    </source>
</reference>
<accession>A0A917R7A5</accession>
<dbReference type="PROSITE" id="PS50231">
    <property type="entry name" value="RICIN_B_LECTIN"/>
    <property type="match status" value="1"/>
</dbReference>
<dbReference type="EMBL" id="BMNT01000021">
    <property type="protein sequence ID" value="GGK93463.1"/>
    <property type="molecule type" value="Genomic_DNA"/>
</dbReference>
<keyword evidence="2 4" id="KW-0378">Hydrolase</keyword>
<evidence type="ECO:0000256" key="4">
    <source>
        <dbReference type="RuleBase" id="RU361187"/>
    </source>
</evidence>
<dbReference type="InterPro" id="IPR035992">
    <property type="entry name" value="Ricin_B-like_lectins"/>
</dbReference>
<evidence type="ECO:0000256" key="2">
    <source>
        <dbReference type="ARBA" id="ARBA00022801"/>
    </source>
</evidence>
<feature type="domain" description="Ricin B lectin" evidence="5">
    <location>
        <begin position="323"/>
        <end position="464"/>
    </location>
</feature>
<dbReference type="AlphaFoldDB" id="A0A917R7A5"/>
<comment type="similarity">
    <text evidence="1 4">Belongs to the glycosyl hydrolase 43 family.</text>
</comment>
<dbReference type="Pfam" id="PF00652">
    <property type="entry name" value="Ricin_B_lectin"/>
    <property type="match status" value="1"/>
</dbReference>
<dbReference type="SUPFAM" id="SSF75005">
    <property type="entry name" value="Arabinanase/levansucrase/invertase"/>
    <property type="match status" value="1"/>
</dbReference>
<proteinExistence type="inferred from homology"/>
<evidence type="ECO:0000313" key="6">
    <source>
        <dbReference type="EMBL" id="GGK93463.1"/>
    </source>
</evidence>
<organism evidence="6 7">
    <name type="scientific">Sphaerisporangium melleum</name>
    <dbReference type="NCBI Taxonomy" id="321316"/>
    <lineage>
        <taxon>Bacteria</taxon>
        <taxon>Bacillati</taxon>
        <taxon>Actinomycetota</taxon>
        <taxon>Actinomycetes</taxon>
        <taxon>Streptosporangiales</taxon>
        <taxon>Streptosporangiaceae</taxon>
        <taxon>Sphaerisporangium</taxon>
    </lineage>
</organism>